<name>A0ABM8UUC4_9BACT</name>
<evidence type="ECO:0000313" key="1">
    <source>
        <dbReference type="EMBL" id="CAG5071992.1"/>
    </source>
</evidence>
<sequence>MRRVAVLVILYLCWVTFKNYQKLDSEHAATELDTMNALLSGVENYISPHSNIAFQTNTPAGRHGVLYFKSALILAPAVLQLESKADTILLLEEHQLPAIPKEQYETISTANDRQLKYTLMRLKR</sequence>
<accession>A0ABM8UUC4</accession>
<dbReference type="Proteomes" id="UP000679725">
    <property type="component" value="Unassembled WGS sequence"/>
</dbReference>
<gene>
    <name evidence="1" type="ORF">DYBT9623_03932</name>
</gene>
<comment type="caution">
    <text evidence="1">The sequence shown here is derived from an EMBL/GenBank/DDBJ whole genome shotgun (WGS) entry which is preliminary data.</text>
</comment>
<dbReference type="RefSeq" id="WP_215235236.1">
    <property type="nucleotide sequence ID" value="NZ_CAJRAU010000006.1"/>
</dbReference>
<proteinExistence type="predicted"/>
<reference evidence="1 2" key="1">
    <citation type="submission" date="2021-04" db="EMBL/GenBank/DDBJ databases">
        <authorList>
            <person name="Rodrigo-Torres L."/>
            <person name="Arahal R. D."/>
            <person name="Lucena T."/>
        </authorList>
    </citation>
    <scope>NUCLEOTIDE SEQUENCE [LARGE SCALE GENOMIC DNA]</scope>
    <source>
        <strain evidence="1 2">CECT 9623</strain>
    </source>
</reference>
<organism evidence="1 2">
    <name type="scientific">Dyadobacter linearis</name>
    <dbReference type="NCBI Taxonomy" id="2823330"/>
    <lineage>
        <taxon>Bacteria</taxon>
        <taxon>Pseudomonadati</taxon>
        <taxon>Bacteroidota</taxon>
        <taxon>Cytophagia</taxon>
        <taxon>Cytophagales</taxon>
        <taxon>Spirosomataceae</taxon>
        <taxon>Dyadobacter</taxon>
    </lineage>
</organism>
<protein>
    <submittedName>
        <fullName evidence="1">Uncharacterized protein</fullName>
    </submittedName>
</protein>
<dbReference type="EMBL" id="CAJRAU010000006">
    <property type="protein sequence ID" value="CAG5071992.1"/>
    <property type="molecule type" value="Genomic_DNA"/>
</dbReference>
<keyword evidence="2" id="KW-1185">Reference proteome</keyword>
<evidence type="ECO:0000313" key="2">
    <source>
        <dbReference type="Proteomes" id="UP000679725"/>
    </source>
</evidence>